<evidence type="ECO:0000256" key="1">
    <source>
        <dbReference type="SAM" id="Phobius"/>
    </source>
</evidence>
<comment type="caution">
    <text evidence="2">The sequence shown here is derived from an EMBL/GenBank/DDBJ whole genome shotgun (WGS) entry which is preliminary data.</text>
</comment>
<dbReference type="OrthoDB" id="7270166at2"/>
<keyword evidence="3" id="KW-1185">Reference proteome</keyword>
<protein>
    <recommendedName>
        <fullName evidence="4">Glycosyltransferase RgtA/B/C/D-like domain-containing protein</fullName>
    </recommendedName>
</protein>
<feature type="transmembrane region" description="Helical" evidence="1">
    <location>
        <begin position="77"/>
        <end position="94"/>
    </location>
</feature>
<feature type="transmembrane region" description="Helical" evidence="1">
    <location>
        <begin position="184"/>
        <end position="209"/>
    </location>
</feature>
<feature type="transmembrane region" description="Helical" evidence="1">
    <location>
        <begin position="101"/>
        <end position="119"/>
    </location>
</feature>
<gene>
    <name evidence="2" type="ORF">DFH01_05120</name>
</gene>
<sequence length="514" mass="54493">MRSPAATVTRIALGVVLLALAWRAADVLQAALSAVGFTLNLDYGEGIVLQQALLVTGPRAYGDIAQYPFIVFHYPPGYLLAVHALASLGLDLVGAARSLSIAATLAMATAIGAIVHTALGGGRAGRAALFGAAVGALALFAFSPVPHWMPLARVDMLAIAFTLSGLALAIHAPDRPWLTLGAALLFSLAVYTRQTTLAAPLAATLMLLFASPRAALRLIAAGLAISLLALAAAMLLTEGGFLRHLLLYNINRYGQQGLWMTYRFAIGHAVPIGIALVAALGLAWTLLRPGWRALRQALRTRTETRATTAVLLYLAISTPLLALALKSGSSVNYFLEWICGCAMVIGILSGRAAAALRDGTARRAPVAAAAVLAAGLLVLHLARLPDPRHGVLSHPAYAPRFMHALVELVRSSPKPVLSDDMVLLLRAGKEVPWEPAIFAELASLGRWDEARLVEMIRAGRFGLAVTIGDRGDLMFDSRYNPPVAAALDAAFPRRIRHAWLVIRLPEGSDWTPPP</sequence>
<evidence type="ECO:0000313" key="3">
    <source>
        <dbReference type="Proteomes" id="UP000245765"/>
    </source>
</evidence>
<reference evidence="3" key="1">
    <citation type="submission" date="2018-05" db="EMBL/GenBank/DDBJ databases">
        <authorList>
            <person name="Du Z."/>
            <person name="Wang X."/>
        </authorList>
    </citation>
    <scope>NUCLEOTIDE SEQUENCE [LARGE SCALE GENOMIC DNA]</scope>
    <source>
        <strain evidence="3">CQN31</strain>
    </source>
</reference>
<feature type="transmembrane region" description="Helical" evidence="1">
    <location>
        <begin position="308"/>
        <end position="325"/>
    </location>
</feature>
<dbReference type="EMBL" id="QGNA01000001">
    <property type="protein sequence ID" value="PWS38651.1"/>
    <property type="molecule type" value="Genomic_DNA"/>
</dbReference>
<feature type="transmembrane region" description="Helical" evidence="1">
    <location>
        <begin position="125"/>
        <end position="142"/>
    </location>
</feature>
<feature type="transmembrane region" description="Helical" evidence="1">
    <location>
        <begin position="216"/>
        <end position="236"/>
    </location>
</feature>
<organism evidence="2 3">
    <name type="scientific">Falsiroseomonas bella</name>
    <dbReference type="NCBI Taxonomy" id="2184016"/>
    <lineage>
        <taxon>Bacteria</taxon>
        <taxon>Pseudomonadati</taxon>
        <taxon>Pseudomonadota</taxon>
        <taxon>Alphaproteobacteria</taxon>
        <taxon>Acetobacterales</taxon>
        <taxon>Roseomonadaceae</taxon>
        <taxon>Falsiroseomonas</taxon>
    </lineage>
</organism>
<dbReference type="RefSeq" id="WP_109869272.1">
    <property type="nucleotide sequence ID" value="NZ_QGNA01000001.1"/>
</dbReference>
<evidence type="ECO:0008006" key="4">
    <source>
        <dbReference type="Google" id="ProtNLM"/>
    </source>
</evidence>
<feature type="transmembrane region" description="Helical" evidence="1">
    <location>
        <begin position="366"/>
        <end position="384"/>
    </location>
</feature>
<dbReference type="AlphaFoldDB" id="A0A317FHT7"/>
<keyword evidence="1" id="KW-0812">Transmembrane</keyword>
<proteinExistence type="predicted"/>
<evidence type="ECO:0000313" key="2">
    <source>
        <dbReference type="EMBL" id="PWS38651.1"/>
    </source>
</evidence>
<name>A0A317FHT7_9PROT</name>
<feature type="transmembrane region" description="Helical" evidence="1">
    <location>
        <begin position="331"/>
        <end position="354"/>
    </location>
</feature>
<accession>A0A317FHT7</accession>
<keyword evidence="1" id="KW-1133">Transmembrane helix</keyword>
<feature type="transmembrane region" description="Helical" evidence="1">
    <location>
        <begin position="265"/>
        <end position="287"/>
    </location>
</feature>
<dbReference type="Proteomes" id="UP000245765">
    <property type="component" value="Unassembled WGS sequence"/>
</dbReference>
<keyword evidence="1" id="KW-0472">Membrane</keyword>